<dbReference type="Gene3D" id="2.130.10.10">
    <property type="entry name" value="YVTN repeat-like/Quinoprotein amine dehydrogenase"/>
    <property type="match status" value="1"/>
</dbReference>
<dbReference type="AlphaFoldDB" id="A0A7S4AX24"/>
<organism evidence="2">
    <name type="scientific">Pseudo-nitzschia australis</name>
    <dbReference type="NCBI Taxonomy" id="44445"/>
    <lineage>
        <taxon>Eukaryota</taxon>
        <taxon>Sar</taxon>
        <taxon>Stramenopiles</taxon>
        <taxon>Ochrophyta</taxon>
        <taxon>Bacillariophyta</taxon>
        <taxon>Bacillariophyceae</taxon>
        <taxon>Bacillariophycidae</taxon>
        <taxon>Bacillariales</taxon>
        <taxon>Bacillariaceae</taxon>
        <taxon>Pseudo-nitzschia</taxon>
    </lineage>
</organism>
<name>A0A7S4AX24_9STRA</name>
<reference evidence="2" key="1">
    <citation type="submission" date="2021-01" db="EMBL/GenBank/DDBJ databases">
        <authorList>
            <person name="Corre E."/>
            <person name="Pelletier E."/>
            <person name="Niang G."/>
            <person name="Scheremetjew M."/>
            <person name="Finn R."/>
            <person name="Kale V."/>
            <person name="Holt S."/>
            <person name="Cochrane G."/>
            <person name="Meng A."/>
            <person name="Brown T."/>
            <person name="Cohen L."/>
        </authorList>
    </citation>
    <scope>NUCLEOTIDE SEQUENCE</scope>
    <source>
        <strain evidence="2">10249 10 AB</strain>
    </source>
</reference>
<proteinExistence type="predicted"/>
<evidence type="ECO:0000313" key="2">
    <source>
        <dbReference type="EMBL" id="CAE0729847.1"/>
    </source>
</evidence>
<feature type="region of interest" description="Disordered" evidence="1">
    <location>
        <begin position="185"/>
        <end position="205"/>
    </location>
</feature>
<gene>
    <name evidence="2" type="ORF">PAUS00366_LOCUS22632</name>
</gene>
<accession>A0A7S4AX24</accession>
<sequence>MNLVLSASSRDGSLAAIKAPSTASSSRHLIRIYQLADSSTTLQSTLTYVSALPLVKLVFSGTKSVLGLFGRHEIVVWDLDRGVVASTFSASEDQAFLSLAVPCNDEDESENKYYALVRHGPKLVIQEYLASNNKLIRKIKSGRMNCSEDDDGEMETKDTASLIVTSSRFVVRGKGCEIRVMEKDSGKKTGKIKPKESSSSSFGEASSLEMSPCLGNQNVFAALENTGDAILYDLNSCKEVARLPTESSTTQRAGLQLVAQQAKDNSFTIFLGDSLYSIVTGKKISSPYEKNNAIVY</sequence>
<dbReference type="InterPro" id="IPR015943">
    <property type="entry name" value="WD40/YVTN_repeat-like_dom_sf"/>
</dbReference>
<dbReference type="EMBL" id="HBIX01034640">
    <property type="protein sequence ID" value="CAE0729847.1"/>
    <property type="molecule type" value="Transcribed_RNA"/>
</dbReference>
<dbReference type="SUPFAM" id="SSF101908">
    <property type="entry name" value="Putative isomerase YbhE"/>
    <property type="match status" value="1"/>
</dbReference>
<evidence type="ECO:0000256" key="1">
    <source>
        <dbReference type="SAM" id="MobiDB-lite"/>
    </source>
</evidence>
<protein>
    <submittedName>
        <fullName evidence="2">Uncharacterized protein</fullName>
    </submittedName>
</protein>